<comment type="caution">
    <text evidence="1">The sequence shown here is derived from an EMBL/GenBank/DDBJ whole genome shotgun (WGS) entry which is preliminary data.</text>
</comment>
<name>A0AC61QZC5_9FIRM</name>
<evidence type="ECO:0000313" key="1">
    <source>
        <dbReference type="EMBL" id="TGX98982.1"/>
    </source>
</evidence>
<dbReference type="Proteomes" id="UP000307720">
    <property type="component" value="Unassembled WGS sequence"/>
</dbReference>
<organism evidence="1 2">
    <name type="scientific">Hominisplanchenecus murintestinalis</name>
    <dbReference type="NCBI Taxonomy" id="2941517"/>
    <lineage>
        <taxon>Bacteria</taxon>
        <taxon>Bacillati</taxon>
        <taxon>Bacillota</taxon>
        <taxon>Clostridia</taxon>
        <taxon>Lachnospirales</taxon>
        <taxon>Lachnospiraceae</taxon>
        <taxon>Hominisplanchenecus</taxon>
    </lineage>
</organism>
<dbReference type="EMBL" id="SRZB01000011">
    <property type="protein sequence ID" value="TGX98982.1"/>
    <property type="molecule type" value="Genomic_DNA"/>
</dbReference>
<accession>A0AC61QZC5</accession>
<gene>
    <name evidence="1" type="primary">cobD</name>
    <name evidence="1" type="ORF">E5357_06930</name>
</gene>
<reference evidence="1" key="1">
    <citation type="submission" date="2019-04" db="EMBL/GenBank/DDBJ databases">
        <title>Microbes associate with the intestines of laboratory mice.</title>
        <authorList>
            <person name="Navarre W."/>
            <person name="Wong E."/>
            <person name="Huang K."/>
            <person name="Tropini C."/>
            <person name="Ng K."/>
            <person name="Yu B."/>
        </authorList>
    </citation>
    <scope>NUCLEOTIDE SEQUENCE</scope>
    <source>
        <strain evidence="1">NM72_1-8</strain>
    </source>
</reference>
<protein>
    <submittedName>
        <fullName evidence="1">Cobalamin biosynthesis protein CobD</fullName>
    </submittedName>
</protein>
<proteinExistence type="predicted"/>
<sequence length="326" mass="36072">MVKWTVWALILGFIIDLLVGDPRWLYHPVRMIGNGISFLEKGLRKILPDTPGGERTAGLFLVILICAFGGGIPFLVLYGAYQVHTGLGLALETFWCYQMLAAKSLKEESMRVYRELEEGNLKGARYAVSMIVGRDTENLTAEGVTKAAVETVAENTSDGVIAPLFYMALGGVPLLFLYKSINTMDSMVGYKNEKYLNFGRYAAKLDDVANYLPARISAWLMIAASYMGGFDGKHAVKIFFRDRYHHASPNSAQTEAVMAGALHIQLAGNAWYFGELYEKPTIGDADRPIEYEDIRRSNCLLYRSAALGAFLFAALRLGIMAVIAMC</sequence>
<evidence type="ECO:0000313" key="2">
    <source>
        <dbReference type="Proteomes" id="UP000307720"/>
    </source>
</evidence>
<keyword evidence="2" id="KW-1185">Reference proteome</keyword>